<protein>
    <submittedName>
        <fullName evidence="3">Uncharacterized protein</fullName>
    </submittedName>
</protein>
<organism evidence="3 4">
    <name type="scientific">Kipferlia bialata</name>
    <dbReference type="NCBI Taxonomy" id="797122"/>
    <lineage>
        <taxon>Eukaryota</taxon>
        <taxon>Metamonada</taxon>
        <taxon>Carpediemonas-like organisms</taxon>
        <taxon>Kipferlia</taxon>
    </lineage>
</organism>
<evidence type="ECO:0000313" key="3">
    <source>
        <dbReference type="EMBL" id="GIQ92340.1"/>
    </source>
</evidence>
<reference evidence="3 4" key="1">
    <citation type="journal article" date="2018" name="PLoS ONE">
        <title>The draft genome of Kipferlia bialata reveals reductive genome evolution in fornicate parasites.</title>
        <authorList>
            <person name="Tanifuji G."/>
            <person name="Takabayashi S."/>
            <person name="Kume K."/>
            <person name="Takagi M."/>
            <person name="Nakayama T."/>
            <person name="Kamikawa R."/>
            <person name="Inagaki Y."/>
            <person name="Hashimoto T."/>
        </authorList>
    </citation>
    <scope>NUCLEOTIDE SEQUENCE [LARGE SCALE GENOMIC DNA]</scope>
    <source>
        <strain evidence="3">NY0173</strain>
    </source>
</reference>
<accession>A0A9K3GRR7</accession>
<dbReference type="AlphaFoldDB" id="A0A9K3GRR7"/>
<dbReference type="Proteomes" id="UP000265618">
    <property type="component" value="Unassembled WGS sequence"/>
</dbReference>
<evidence type="ECO:0000256" key="2">
    <source>
        <dbReference type="SAM" id="Phobius"/>
    </source>
</evidence>
<keyword evidence="4" id="KW-1185">Reference proteome</keyword>
<dbReference type="EMBL" id="BDIP01009479">
    <property type="protein sequence ID" value="GIQ92340.1"/>
    <property type="molecule type" value="Genomic_DNA"/>
</dbReference>
<feature type="region of interest" description="Disordered" evidence="1">
    <location>
        <begin position="13"/>
        <end position="41"/>
    </location>
</feature>
<sequence length="77" mass="8427">DDDLSLSSSFAREAMEASPMESNAPSTPSVSTDMGSMSPSASMVSRHRVGEDYHPLLSMYICICDSVNGWIVVYYTR</sequence>
<evidence type="ECO:0000256" key="1">
    <source>
        <dbReference type="SAM" id="MobiDB-lite"/>
    </source>
</evidence>
<comment type="caution">
    <text evidence="3">The sequence shown here is derived from an EMBL/GenBank/DDBJ whole genome shotgun (WGS) entry which is preliminary data.</text>
</comment>
<feature type="compositionally biased region" description="Polar residues" evidence="1">
    <location>
        <begin position="20"/>
        <end position="41"/>
    </location>
</feature>
<keyword evidence="2" id="KW-1133">Transmembrane helix</keyword>
<name>A0A9K3GRR7_9EUKA</name>
<keyword evidence="2" id="KW-0812">Transmembrane</keyword>
<feature type="transmembrane region" description="Helical" evidence="2">
    <location>
        <begin position="57"/>
        <end position="76"/>
    </location>
</feature>
<proteinExistence type="predicted"/>
<evidence type="ECO:0000313" key="4">
    <source>
        <dbReference type="Proteomes" id="UP000265618"/>
    </source>
</evidence>
<keyword evidence="2" id="KW-0472">Membrane</keyword>
<feature type="non-terminal residue" evidence="3">
    <location>
        <position position="1"/>
    </location>
</feature>
<gene>
    <name evidence="3" type="ORF">KIPB_016048</name>
</gene>